<keyword evidence="6" id="KW-1185">Reference proteome</keyword>
<name>A0A518HIM9_9BACT</name>
<dbReference type="Gene3D" id="3.90.220.20">
    <property type="entry name" value="DNA methylase specificity domains"/>
    <property type="match status" value="2"/>
</dbReference>
<dbReference type="PANTHER" id="PTHR30408:SF12">
    <property type="entry name" value="TYPE I RESTRICTION ENZYME MJAVIII SPECIFICITY SUBUNIT"/>
    <property type="match status" value="1"/>
</dbReference>
<keyword evidence="2" id="KW-0680">Restriction system</keyword>
<dbReference type="InterPro" id="IPR052021">
    <property type="entry name" value="Type-I_RS_S_subunit"/>
</dbReference>
<dbReference type="GO" id="GO:0009307">
    <property type="term" value="P:DNA restriction-modification system"/>
    <property type="evidence" value="ECO:0007669"/>
    <property type="project" value="UniProtKB-KW"/>
</dbReference>
<dbReference type="Proteomes" id="UP000319004">
    <property type="component" value="Chromosome"/>
</dbReference>
<gene>
    <name evidence="5" type="ORF">Enr13x_04970</name>
</gene>
<keyword evidence="3" id="KW-0238">DNA-binding</keyword>
<proteinExistence type="inferred from homology"/>
<evidence type="ECO:0000256" key="2">
    <source>
        <dbReference type="ARBA" id="ARBA00022747"/>
    </source>
</evidence>
<sequence length="307" mass="34537">MHYVAQDYWPLNTSLFVKDFHGNDPRFVFYLLTHLGLQNYCQGTGVPTLNRNNVHQVPVPVPPLSEQKRIAEILDRAEALRSQRRAALALLDELTQSIFLDMFGDPVSNPKGFQWGTMGDLFSIKHGFAFKSEYFCDSADHILLTPGNFYETGGYRDRGEKTKFYSGPIPDGYVLQQEDMLVAMTEQAPGLLGSPLFVAESGVYLHNQRLGLVNLKANADRNFVFELLNTKAVRLAIQSSSTGTKVKHTSPSKITAVRVPIPPVNLQQRFALIVNELEDLKNIQRSGLTKHDMLFSSLQHRAFRGQL</sequence>
<dbReference type="REBASE" id="356023">
    <property type="entry name" value="S.PbaEnr13ORF5030P"/>
</dbReference>
<feature type="domain" description="Type I restriction modification DNA specificity" evidence="4">
    <location>
        <begin position="14"/>
        <end position="83"/>
    </location>
</feature>
<reference evidence="5 6" key="1">
    <citation type="submission" date="2019-03" db="EMBL/GenBank/DDBJ databases">
        <title>Deep-cultivation of Planctomycetes and their phenomic and genomic characterization uncovers novel biology.</title>
        <authorList>
            <person name="Wiegand S."/>
            <person name="Jogler M."/>
            <person name="Boedeker C."/>
            <person name="Pinto D."/>
            <person name="Vollmers J."/>
            <person name="Rivas-Marin E."/>
            <person name="Kohn T."/>
            <person name="Peeters S.H."/>
            <person name="Heuer A."/>
            <person name="Rast P."/>
            <person name="Oberbeckmann S."/>
            <person name="Bunk B."/>
            <person name="Jeske O."/>
            <person name="Meyerdierks A."/>
            <person name="Storesund J.E."/>
            <person name="Kallscheuer N."/>
            <person name="Luecker S."/>
            <person name="Lage O.M."/>
            <person name="Pohl T."/>
            <person name="Merkel B.J."/>
            <person name="Hornburger P."/>
            <person name="Mueller R.-W."/>
            <person name="Bruemmer F."/>
            <person name="Labrenz M."/>
            <person name="Spormann A.M."/>
            <person name="Op den Camp H."/>
            <person name="Overmann J."/>
            <person name="Amann R."/>
            <person name="Jetten M.S.M."/>
            <person name="Mascher T."/>
            <person name="Medema M.H."/>
            <person name="Devos D.P."/>
            <person name="Kaster A.-K."/>
            <person name="Ovreas L."/>
            <person name="Rohde M."/>
            <person name="Galperin M.Y."/>
            <person name="Jogler C."/>
        </authorList>
    </citation>
    <scope>NUCLEOTIDE SEQUENCE [LARGE SCALE GENOMIC DNA]</scope>
    <source>
        <strain evidence="5 6">Enr13</strain>
    </source>
</reference>
<feature type="domain" description="Type I restriction modification DNA specificity" evidence="4">
    <location>
        <begin position="110"/>
        <end position="279"/>
    </location>
</feature>
<accession>A0A518HIM9</accession>
<evidence type="ECO:0000313" key="5">
    <source>
        <dbReference type="EMBL" id="QDV40663.1"/>
    </source>
</evidence>
<dbReference type="GO" id="GO:0003677">
    <property type="term" value="F:DNA binding"/>
    <property type="evidence" value="ECO:0007669"/>
    <property type="project" value="UniProtKB-KW"/>
</dbReference>
<dbReference type="InterPro" id="IPR000055">
    <property type="entry name" value="Restrct_endonuc_typeI_TRD"/>
</dbReference>
<organism evidence="5 6">
    <name type="scientific">Stieleria neptunia</name>
    <dbReference type="NCBI Taxonomy" id="2527979"/>
    <lineage>
        <taxon>Bacteria</taxon>
        <taxon>Pseudomonadati</taxon>
        <taxon>Planctomycetota</taxon>
        <taxon>Planctomycetia</taxon>
        <taxon>Pirellulales</taxon>
        <taxon>Pirellulaceae</taxon>
        <taxon>Stieleria</taxon>
    </lineage>
</organism>
<comment type="similarity">
    <text evidence="1">Belongs to the type-I restriction system S methylase family.</text>
</comment>
<evidence type="ECO:0000256" key="3">
    <source>
        <dbReference type="ARBA" id="ARBA00023125"/>
    </source>
</evidence>
<evidence type="ECO:0000259" key="4">
    <source>
        <dbReference type="Pfam" id="PF01420"/>
    </source>
</evidence>
<dbReference type="Pfam" id="PF01420">
    <property type="entry name" value="Methylase_S"/>
    <property type="match status" value="2"/>
</dbReference>
<evidence type="ECO:0000256" key="1">
    <source>
        <dbReference type="ARBA" id="ARBA00010923"/>
    </source>
</evidence>
<dbReference type="InterPro" id="IPR044946">
    <property type="entry name" value="Restrct_endonuc_typeI_TRD_sf"/>
</dbReference>
<dbReference type="AlphaFoldDB" id="A0A518HIM9"/>
<dbReference type="SUPFAM" id="SSF116734">
    <property type="entry name" value="DNA methylase specificity domain"/>
    <property type="match status" value="2"/>
</dbReference>
<evidence type="ECO:0000313" key="6">
    <source>
        <dbReference type="Proteomes" id="UP000319004"/>
    </source>
</evidence>
<dbReference type="EMBL" id="CP037423">
    <property type="protein sequence ID" value="QDV40663.1"/>
    <property type="molecule type" value="Genomic_DNA"/>
</dbReference>
<dbReference type="PANTHER" id="PTHR30408">
    <property type="entry name" value="TYPE-1 RESTRICTION ENZYME ECOKI SPECIFICITY PROTEIN"/>
    <property type="match status" value="1"/>
</dbReference>
<dbReference type="CDD" id="cd17278">
    <property type="entry name" value="RMtype1_S_LdeBORF1052P-TRD2-CR2"/>
    <property type="match status" value="1"/>
</dbReference>
<protein>
    <submittedName>
        <fullName evidence="5">EcoKI restriction-modification system protein HsdS</fullName>
    </submittedName>
</protein>
<dbReference type="KEGG" id="snep:Enr13x_04970"/>